<dbReference type="GO" id="GO:0046872">
    <property type="term" value="F:metal ion binding"/>
    <property type="evidence" value="ECO:0007669"/>
    <property type="project" value="UniProtKB-KW"/>
</dbReference>
<dbReference type="SFLD" id="SFLDS00003">
    <property type="entry name" value="Haloacid_Dehalogenase"/>
    <property type="match status" value="1"/>
</dbReference>
<dbReference type="InterPro" id="IPR041492">
    <property type="entry name" value="HAD_2"/>
</dbReference>
<evidence type="ECO:0000256" key="2">
    <source>
        <dbReference type="ARBA" id="ARBA00022723"/>
    </source>
</evidence>
<dbReference type="Proteomes" id="UP000198668">
    <property type="component" value="Unassembled WGS sequence"/>
</dbReference>
<dbReference type="NCBIfam" id="TIGR01549">
    <property type="entry name" value="HAD-SF-IA-v1"/>
    <property type="match status" value="1"/>
</dbReference>
<dbReference type="Pfam" id="PF13419">
    <property type="entry name" value="HAD_2"/>
    <property type="match status" value="1"/>
</dbReference>
<accession>A0A1I3AYD0</accession>
<dbReference type="InterPro" id="IPR023214">
    <property type="entry name" value="HAD_sf"/>
</dbReference>
<proteinExistence type="predicted"/>
<name>A0A1I3AYD0_9LACT</name>
<evidence type="ECO:0000313" key="6">
    <source>
        <dbReference type="Proteomes" id="UP000198668"/>
    </source>
</evidence>
<dbReference type="AlphaFoldDB" id="A0A1I3AYD0"/>
<reference evidence="5 6" key="1">
    <citation type="submission" date="2016-10" db="EMBL/GenBank/DDBJ databases">
        <authorList>
            <person name="de Groot N.N."/>
        </authorList>
    </citation>
    <scope>NUCLEOTIDE SEQUENCE [LARGE SCALE GENOMIC DNA]</scope>
    <source>
        <strain evidence="5 6">DSM 27630</strain>
    </source>
</reference>
<evidence type="ECO:0000256" key="1">
    <source>
        <dbReference type="ARBA" id="ARBA00001946"/>
    </source>
</evidence>
<dbReference type="PRINTS" id="PR00413">
    <property type="entry name" value="HADHALOGNASE"/>
</dbReference>
<dbReference type="GO" id="GO:0044281">
    <property type="term" value="P:small molecule metabolic process"/>
    <property type="evidence" value="ECO:0007669"/>
    <property type="project" value="UniProtKB-ARBA"/>
</dbReference>
<dbReference type="InterPro" id="IPR036412">
    <property type="entry name" value="HAD-like_sf"/>
</dbReference>
<dbReference type="SFLD" id="SFLDG01129">
    <property type="entry name" value="C1.5:_HAD__Beta-PGM__Phosphata"/>
    <property type="match status" value="1"/>
</dbReference>
<dbReference type="RefSeq" id="WP_092090970.1">
    <property type="nucleotide sequence ID" value="NZ_FOQE01000002.1"/>
</dbReference>
<evidence type="ECO:0000256" key="4">
    <source>
        <dbReference type="ARBA" id="ARBA00022842"/>
    </source>
</evidence>
<dbReference type="PANTHER" id="PTHR46470">
    <property type="entry name" value="N-ACYLNEURAMINATE-9-PHOSPHATASE"/>
    <property type="match status" value="1"/>
</dbReference>
<dbReference type="InterPro" id="IPR006439">
    <property type="entry name" value="HAD-SF_hydro_IA"/>
</dbReference>
<dbReference type="GO" id="GO:0016791">
    <property type="term" value="F:phosphatase activity"/>
    <property type="evidence" value="ECO:0007669"/>
    <property type="project" value="TreeGrafter"/>
</dbReference>
<keyword evidence="2" id="KW-0479">Metal-binding</keyword>
<dbReference type="InterPro" id="IPR051400">
    <property type="entry name" value="HAD-like_hydrolase"/>
</dbReference>
<dbReference type="OrthoDB" id="25198at2"/>
<keyword evidence="6" id="KW-1185">Reference proteome</keyword>
<dbReference type="PANTHER" id="PTHR46470:SF2">
    <property type="entry name" value="GLYCERALDEHYDE 3-PHOSPHATE PHOSPHATASE"/>
    <property type="match status" value="1"/>
</dbReference>
<gene>
    <name evidence="5" type="ORF">SAMN04489868_102125</name>
</gene>
<keyword evidence="4" id="KW-0460">Magnesium</keyword>
<comment type="cofactor">
    <cofactor evidence="1">
        <name>Mg(2+)</name>
        <dbReference type="ChEBI" id="CHEBI:18420"/>
    </cofactor>
</comment>
<evidence type="ECO:0000313" key="5">
    <source>
        <dbReference type="EMBL" id="SFH55067.1"/>
    </source>
</evidence>
<evidence type="ECO:0000256" key="3">
    <source>
        <dbReference type="ARBA" id="ARBA00022801"/>
    </source>
</evidence>
<dbReference type="SUPFAM" id="SSF56784">
    <property type="entry name" value="HAD-like"/>
    <property type="match status" value="1"/>
</dbReference>
<dbReference type="EMBL" id="FOQE01000002">
    <property type="protein sequence ID" value="SFH55067.1"/>
    <property type="molecule type" value="Genomic_DNA"/>
</dbReference>
<sequence length="239" mass="28274">MSAFLFDVDDTLYDQLWPFRKAYERYFKHYDFIPLEELFRYSRKYSDEVFEQTEKGELPLRDMHIYRMTKAFEVFDVKIEKEEALNFQYAYENFQHHIQLLPDIEETFHYCKMNDIELGIITNGPEAHQKNKIKQLGLSRWIEPDHVFISGAEKAAKPDEKIFNIAENKMHLTSKDTYYVGDSFANDVVGAKHAGWKAIWINTRNKKMPDSTIQPDHIVNEGDSLSRLIKKIVNDHKGQ</sequence>
<dbReference type="InterPro" id="IPR023198">
    <property type="entry name" value="PGP-like_dom2"/>
</dbReference>
<protein>
    <submittedName>
        <fullName evidence="5">Putative hydrolase of the HAD superfamily</fullName>
    </submittedName>
</protein>
<organism evidence="5 6">
    <name type="scientific">Pisciglobus halotolerans</name>
    <dbReference type="NCBI Taxonomy" id="745365"/>
    <lineage>
        <taxon>Bacteria</taxon>
        <taxon>Bacillati</taxon>
        <taxon>Bacillota</taxon>
        <taxon>Bacilli</taxon>
        <taxon>Lactobacillales</taxon>
        <taxon>Carnobacteriaceae</taxon>
    </lineage>
</organism>
<dbReference type="Gene3D" id="3.40.50.1000">
    <property type="entry name" value="HAD superfamily/HAD-like"/>
    <property type="match status" value="1"/>
</dbReference>
<keyword evidence="3 5" id="KW-0378">Hydrolase</keyword>
<dbReference type="Gene3D" id="1.10.150.240">
    <property type="entry name" value="Putative phosphatase, domain 2"/>
    <property type="match status" value="1"/>
</dbReference>